<accession>A0ABP9W106</accession>
<dbReference type="Proteomes" id="UP001416858">
    <property type="component" value="Unassembled WGS sequence"/>
</dbReference>
<feature type="compositionally biased region" description="Basic and acidic residues" evidence="1">
    <location>
        <begin position="16"/>
        <end position="34"/>
    </location>
</feature>
<reference evidence="2 3" key="1">
    <citation type="submission" date="2024-02" db="EMBL/GenBank/DDBJ databases">
        <title>Rhodopirellula caenicola NBRC 110016.</title>
        <authorList>
            <person name="Ichikawa N."/>
            <person name="Katano-Makiyama Y."/>
            <person name="Hidaka K."/>
        </authorList>
    </citation>
    <scope>NUCLEOTIDE SEQUENCE [LARGE SCALE GENOMIC DNA]</scope>
    <source>
        <strain evidence="2 3">NBRC 110016</strain>
    </source>
</reference>
<organism evidence="2 3">
    <name type="scientific">Novipirellula caenicola</name>
    <dbReference type="NCBI Taxonomy" id="1536901"/>
    <lineage>
        <taxon>Bacteria</taxon>
        <taxon>Pseudomonadati</taxon>
        <taxon>Planctomycetota</taxon>
        <taxon>Planctomycetia</taxon>
        <taxon>Pirellulales</taxon>
        <taxon>Pirellulaceae</taxon>
        <taxon>Novipirellula</taxon>
    </lineage>
</organism>
<feature type="region of interest" description="Disordered" evidence="1">
    <location>
        <begin position="60"/>
        <end position="81"/>
    </location>
</feature>
<protein>
    <submittedName>
        <fullName evidence="2">Uncharacterized protein</fullName>
    </submittedName>
</protein>
<evidence type="ECO:0000313" key="2">
    <source>
        <dbReference type="EMBL" id="GAA5511064.1"/>
    </source>
</evidence>
<name>A0ABP9W106_9BACT</name>
<dbReference type="EMBL" id="BAABRO010000034">
    <property type="protein sequence ID" value="GAA5511064.1"/>
    <property type="molecule type" value="Genomic_DNA"/>
</dbReference>
<evidence type="ECO:0000313" key="3">
    <source>
        <dbReference type="Proteomes" id="UP001416858"/>
    </source>
</evidence>
<comment type="caution">
    <text evidence="2">The sequence shown here is derived from an EMBL/GenBank/DDBJ whole genome shotgun (WGS) entry which is preliminary data.</text>
</comment>
<evidence type="ECO:0000256" key="1">
    <source>
        <dbReference type="SAM" id="MobiDB-lite"/>
    </source>
</evidence>
<sequence>MPQAPRQSVAGVRSDGTFKPRPGEGRGVHTRGDVRCGLLGQPSPEQSPEALLDLSQTLFGRGDMPQFTSPERGWGEVERVL</sequence>
<feature type="region of interest" description="Disordered" evidence="1">
    <location>
        <begin position="1"/>
        <end position="35"/>
    </location>
</feature>
<proteinExistence type="predicted"/>
<keyword evidence="3" id="KW-1185">Reference proteome</keyword>
<gene>
    <name evidence="2" type="ORF">Rcae01_06577</name>
</gene>